<name>A0A6A4LLY4_9ERIC</name>
<feature type="domain" description="Non-haem dioxygenase N-terminal" evidence="6">
    <location>
        <begin position="75"/>
        <end position="135"/>
    </location>
</feature>
<feature type="domain" description="Isopenicillin N synthase-like Fe(2+) 2OG dioxygenase" evidence="5">
    <location>
        <begin position="190"/>
        <end position="227"/>
    </location>
</feature>
<sequence length="227" mass="25244">MDKKMVVTSNGGEDEAQFKPEYDRKSELKAFDDSKTGVKGLVDAGVMKIPCIFVHEKYKLNDLSIPDGIAALFSVPVIDFEGIDRGSAQRGETITKLRDACEKWGFFQVVNHGIPTCVMDDMINGVRRFHEQDTEPPGPQELPALCRDIVIEYSKHMMRLGIMVFELLSEALGLNPDHLKDMDCLEGLYMVGHYYPACPEPDLTLGTSNHADSGFFTVLLQDQVGGL</sequence>
<evidence type="ECO:0000313" key="8">
    <source>
        <dbReference type="Proteomes" id="UP000428333"/>
    </source>
</evidence>
<dbReference type="Pfam" id="PF14226">
    <property type="entry name" value="DIOX_N"/>
    <property type="match status" value="1"/>
</dbReference>
<protein>
    <recommendedName>
        <fullName evidence="9">Non-haem dioxygenase N-terminal domain-containing protein</fullName>
    </recommendedName>
</protein>
<evidence type="ECO:0008006" key="9">
    <source>
        <dbReference type="Google" id="ProtNLM"/>
    </source>
</evidence>
<evidence type="ECO:0000259" key="6">
    <source>
        <dbReference type="Pfam" id="PF14226"/>
    </source>
</evidence>
<dbReference type="EMBL" id="QEFC01001848">
    <property type="protein sequence ID" value="KAE9455438.1"/>
    <property type="molecule type" value="Genomic_DNA"/>
</dbReference>
<evidence type="ECO:0000256" key="4">
    <source>
        <dbReference type="ARBA" id="ARBA00023004"/>
    </source>
</evidence>
<dbReference type="InterPro" id="IPR044861">
    <property type="entry name" value="IPNS-like_FE2OG_OXY"/>
</dbReference>
<organism evidence="7 8">
    <name type="scientific">Rhododendron williamsianum</name>
    <dbReference type="NCBI Taxonomy" id="262921"/>
    <lineage>
        <taxon>Eukaryota</taxon>
        <taxon>Viridiplantae</taxon>
        <taxon>Streptophyta</taxon>
        <taxon>Embryophyta</taxon>
        <taxon>Tracheophyta</taxon>
        <taxon>Spermatophyta</taxon>
        <taxon>Magnoliopsida</taxon>
        <taxon>eudicotyledons</taxon>
        <taxon>Gunneridae</taxon>
        <taxon>Pentapetalae</taxon>
        <taxon>asterids</taxon>
        <taxon>Ericales</taxon>
        <taxon>Ericaceae</taxon>
        <taxon>Ericoideae</taxon>
        <taxon>Rhodoreae</taxon>
        <taxon>Rhododendron</taxon>
    </lineage>
</organism>
<evidence type="ECO:0000259" key="5">
    <source>
        <dbReference type="Pfam" id="PF03171"/>
    </source>
</evidence>
<dbReference type="AlphaFoldDB" id="A0A6A4LLY4"/>
<dbReference type="InterPro" id="IPR026992">
    <property type="entry name" value="DIOX_N"/>
</dbReference>
<dbReference type="OrthoDB" id="288590at2759"/>
<accession>A0A6A4LLY4</accession>
<dbReference type="SUPFAM" id="SSF51197">
    <property type="entry name" value="Clavaminate synthase-like"/>
    <property type="match status" value="1"/>
</dbReference>
<dbReference type="Pfam" id="PF03171">
    <property type="entry name" value="2OG-FeII_Oxy"/>
    <property type="match status" value="1"/>
</dbReference>
<dbReference type="GO" id="GO:0046872">
    <property type="term" value="F:metal ion binding"/>
    <property type="evidence" value="ECO:0007669"/>
    <property type="project" value="UniProtKB-KW"/>
</dbReference>
<dbReference type="Proteomes" id="UP000428333">
    <property type="component" value="Linkage Group LG07"/>
</dbReference>
<proteinExistence type="inferred from homology"/>
<dbReference type="Gene3D" id="2.60.120.330">
    <property type="entry name" value="B-lactam Antibiotic, Isopenicillin N Synthase, Chain"/>
    <property type="match status" value="2"/>
</dbReference>
<dbReference type="PANTHER" id="PTHR10209:SF884">
    <property type="entry name" value="1-AMINOCYCLOPROPANE-1-CARBOXYLATE OXIDASE HOMOLOG 1-LIKE"/>
    <property type="match status" value="1"/>
</dbReference>
<keyword evidence="2" id="KW-0479">Metal-binding</keyword>
<keyword evidence="3" id="KW-0560">Oxidoreductase</keyword>
<keyword evidence="8" id="KW-1185">Reference proteome</keyword>
<evidence type="ECO:0000256" key="3">
    <source>
        <dbReference type="ARBA" id="ARBA00023002"/>
    </source>
</evidence>
<dbReference type="PANTHER" id="PTHR10209">
    <property type="entry name" value="OXIDOREDUCTASE, 2OG-FE II OXYGENASE FAMILY PROTEIN"/>
    <property type="match status" value="1"/>
</dbReference>
<evidence type="ECO:0000256" key="2">
    <source>
        <dbReference type="ARBA" id="ARBA00022723"/>
    </source>
</evidence>
<reference evidence="7 8" key="1">
    <citation type="journal article" date="2019" name="Genome Biol. Evol.">
        <title>The Rhododendron genome and chromosomal organization provide insight into shared whole-genome duplications across the heath family (Ericaceae).</title>
        <authorList>
            <person name="Soza V.L."/>
            <person name="Lindsley D."/>
            <person name="Waalkes A."/>
            <person name="Ramage E."/>
            <person name="Patwardhan R.P."/>
            <person name="Burton J.N."/>
            <person name="Adey A."/>
            <person name="Kumar A."/>
            <person name="Qiu R."/>
            <person name="Shendure J."/>
            <person name="Hall B."/>
        </authorList>
    </citation>
    <scope>NUCLEOTIDE SEQUENCE [LARGE SCALE GENOMIC DNA]</scope>
    <source>
        <strain evidence="7">RSF 1966-606</strain>
    </source>
</reference>
<keyword evidence="4" id="KW-0408">Iron</keyword>
<comment type="similarity">
    <text evidence="1">Belongs to the iron/ascorbate-dependent oxidoreductase family.</text>
</comment>
<feature type="non-terminal residue" evidence="7">
    <location>
        <position position="1"/>
    </location>
</feature>
<gene>
    <name evidence="7" type="ORF">C3L33_12662</name>
</gene>
<comment type="caution">
    <text evidence="7">The sequence shown here is derived from an EMBL/GenBank/DDBJ whole genome shotgun (WGS) entry which is preliminary data.</text>
</comment>
<dbReference type="GO" id="GO:0016491">
    <property type="term" value="F:oxidoreductase activity"/>
    <property type="evidence" value="ECO:0007669"/>
    <property type="project" value="UniProtKB-KW"/>
</dbReference>
<evidence type="ECO:0000313" key="7">
    <source>
        <dbReference type="EMBL" id="KAE9455438.1"/>
    </source>
</evidence>
<dbReference type="InterPro" id="IPR027443">
    <property type="entry name" value="IPNS-like_sf"/>
</dbReference>
<evidence type="ECO:0000256" key="1">
    <source>
        <dbReference type="ARBA" id="ARBA00008056"/>
    </source>
</evidence>